<dbReference type="EMBL" id="FRAS01000012">
    <property type="protein sequence ID" value="SHL25990.1"/>
    <property type="molecule type" value="Genomic_DNA"/>
</dbReference>
<evidence type="ECO:0000313" key="2">
    <source>
        <dbReference type="EMBL" id="SHL25990.1"/>
    </source>
</evidence>
<dbReference type="AlphaFoldDB" id="A0A1M6Z6C2"/>
<reference evidence="3" key="1">
    <citation type="submission" date="2016-11" db="EMBL/GenBank/DDBJ databases">
        <authorList>
            <person name="Varghese N."/>
            <person name="Submissions S."/>
        </authorList>
    </citation>
    <scope>NUCLEOTIDE SEQUENCE [LARGE SCALE GENOMIC DNA]</scope>
    <source>
        <strain evidence="3">DSM 18569</strain>
    </source>
</reference>
<dbReference type="RefSeq" id="WP_073285205.1">
    <property type="nucleotide sequence ID" value="NZ_FRAS01000012.1"/>
</dbReference>
<organism evidence="2 3">
    <name type="scientific">Hymenobacter psychrotolerans DSM 18569</name>
    <dbReference type="NCBI Taxonomy" id="1121959"/>
    <lineage>
        <taxon>Bacteria</taxon>
        <taxon>Pseudomonadati</taxon>
        <taxon>Bacteroidota</taxon>
        <taxon>Cytophagia</taxon>
        <taxon>Cytophagales</taxon>
        <taxon>Hymenobacteraceae</taxon>
        <taxon>Hymenobacter</taxon>
    </lineage>
</organism>
<keyword evidence="3" id="KW-1185">Reference proteome</keyword>
<dbReference type="Proteomes" id="UP000183947">
    <property type="component" value="Unassembled WGS sequence"/>
</dbReference>
<feature type="compositionally biased region" description="Basic and acidic residues" evidence="1">
    <location>
        <begin position="246"/>
        <end position="260"/>
    </location>
</feature>
<dbReference type="STRING" id="1121959.SAMN02746009_02436"/>
<dbReference type="OrthoDB" id="879730at2"/>
<proteinExistence type="predicted"/>
<evidence type="ECO:0000256" key="1">
    <source>
        <dbReference type="SAM" id="MobiDB-lite"/>
    </source>
</evidence>
<protein>
    <submittedName>
        <fullName evidence="2">Uncharacterized protein</fullName>
    </submittedName>
</protein>
<feature type="region of interest" description="Disordered" evidence="1">
    <location>
        <begin position="245"/>
        <end position="266"/>
    </location>
</feature>
<sequence>MHHVLFSSAERHVPACWNELSEHQLLQVVKTLNYQHRTRMDMRLHLLSILLQLPFPTLLSCTPVQLAQLLPQADFVLESNELTAQLLPAIKFKGRLLYGPREHFRNLLFKEFIFADSYFMRFCADRQEALLDKLVAVLYRPQRKPYHPDRADYGGDRREDFNEHLIESRAAELAALPLAIKLAVLTWYTGCRLELARQHPDVFGSGHEEKAGSKGWDYVLREVSGGAFGSLAETSQQHARMVLAKMQDDQEAAKRQRELQRQQAPH</sequence>
<name>A0A1M6Z6C2_9BACT</name>
<gene>
    <name evidence="2" type="ORF">SAMN02746009_02436</name>
</gene>
<accession>A0A1M6Z6C2</accession>
<evidence type="ECO:0000313" key="3">
    <source>
        <dbReference type="Proteomes" id="UP000183947"/>
    </source>
</evidence>